<dbReference type="EMBL" id="JAGTAR010000035">
    <property type="protein sequence ID" value="MBR8537574.1"/>
    <property type="molecule type" value="Genomic_DNA"/>
</dbReference>
<feature type="signal peptide" evidence="1">
    <location>
        <begin position="1"/>
        <end position="25"/>
    </location>
</feature>
<dbReference type="InterPro" id="IPR011600">
    <property type="entry name" value="Pept_C14_caspase"/>
</dbReference>
<evidence type="ECO:0000313" key="4">
    <source>
        <dbReference type="Proteomes" id="UP000679220"/>
    </source>
</evidence>
<comment type="caution">
    <text evidence="3">The sequence shown here is derived from an EMBL/GenBank/DDBJ whole genome shotgun (WGS) entry which is preliminary data.</text>
</comment>
<evidence type="ECO:0000259" key="2">
    <source>
        <dbReference type="Pfam" id="PF00656"/>
    </source>
</evidence>
<reference evidence="3" key="1">
    <citation type="journal article" date="2018" name="Int. J. Syst. Evol. Microbiol.">
        <title>Carboxylicivirga sediminis sp. nov., isolated from coastal sediment.</title>
        <authorList>
            <person name="Wang F.Q."/>
            <person name="Ren L.H."/>
            <person name="Zou R.J."/>
            <person name="Sun Y.Z."/>
            <person name="Liu X.J."/>
            <person name="Jiang F."/>
            <person name="Liu L.J."/>
        </authorList>
    </citation>
    <scope>NUCLEOTIDE SEQUENCE</scope>
    <source>
        <strain evidence="3">JR1</strain>
    </source>
</reference>
<keyword evidence="4" id="KW-1185">Reference proteome</keyword>
<protein>
    <submittedName>
        <fullName evidence="3">Caspase family protein</fullName>
    </submittedName>
</protein>
<reference evidence="3" key="2">
    <citation type="submission" date="2021-04" db="EMBL/GenBank/DDBJ databases">
        <authorList>
            <person name="Zhang T."/>
            <person name="Zhang Y."/>
            <person name="Lu D."/>
            <person name="Zuo D."/>
            <person name="Du Z."/>
        </authorList>
    </citation>
    <scope>NUCLEOTIDE SEQUENCE</scope>
    <source>
        <strain evidence="3">JR1</strain>
    </source>
</reference>
<dbReference type="RefSeq" id="WP_212192598.1">
    <property type="nucleotide sequence ID" value="NZ_JAGTAR010000035.1"/>
</dbReference>
<dbReference type="GO" id="GO:0004197">
    <property type="term" value="F:cysteine-type endopeptidase activity"/>
    <property type="evidence" value="ECO:0007669"/>
    <property type="project" value="InterPro"/>
</dbReference>
<dbReference type="Gene3D" id="3.40.50.1460">
    <property type="match status" value="1"/>
</dbReference>
<dbReference type="AlphaFoldDB" id="A0A941F8W9"/>
<evidence type="ECO:0000256" key="1">
    <source>
        <dbReference type="SAM" id="SignalP"/>
    </source>
</evidence>
<name>A0A941F8W9_9BACT</name>
<proteinExistence type="predicted"/>
<accession>A0A941F8W9</accession>
<dbReference type="Proteomes" id="UP000679220">
    <property type="component" value="Unassembled WGS sequence"/>
</dbReference>
<dbReference type="PROSITE" id="PS51257">
    <property type="entry name" value="PROKAR_LIPOPROTEIN"/>
    <property type="match status" value="1"/>
</dbReference>
<dbReference type="InterPro" id="IPR029030">
    <property type="entry name" value="Caspase-like_dom_sf"/>
</dbReference>
<feature type="domain" description="Peptidase C14 caspase" evidence="2">
    <location>
        <begin position="78"/>
        <end position="235"/>
    </location>
</feature>
<dbReference type="Pfam" id="PF00656">
    <property type="entry name" value="Peptidase_C14"/>
    <property type="match status" value="1"/>
</dbReference>
<organism evidence="3 4">
    <name type="scientific">Carboxylicivirga sediminis</name>
    <dbReference type="NCBI Taxonomy" id="2006564"/>
    <lineage>
        <taxon>Bacteria</taxon>
        <taxon>Pseudomonadati</taxon>
        <taxon>Bacteroidota</taxon>
        <taxon>Bacteroidia</taxon>
        <taxon>Marinilabiliales</taxon>
        <taxon>Marinilabiliaceae</taxon>
        <taxon>Carboxylicivirga</taxon>
    </lineage>
</organism>
<evidence type="ECO:0000313" key="3">
    <source>
        <dbReference type="EMBL" id="MBR8537574.1"/>
    </source>
</evidence>
<gene>
    <name evidence="3" type="ORF">KDU71_18540</name>
</gene>
<keyword evidence="1" id="KW-0732">Signal</keyword>
<dbReference type="SUPFAM" id="SSF52129">
    <property type="entry name" value="Caspase-like"/>
    <property type="match status" value="1"/>
</dbReference>
<feature type="chain" id="PRO_5037828473" evidence="1">
    <location>
        <begin position="26"/>
        <end position="280"/>
    </location>
</feature>
<sequence length="280" mass="31359">MKTNAFIRMALLGALTVFVMQSCSNDDDPIQQEPETNFTVRPDFATLDTRPDEVIADFKITDQHTKPVPLNSLKSTGKYALVIGISDYDGTANDLNYCDDDAIDWKNRLETEGYTVITLLDQNATYSAIQNAVYNLASLSSAGNEIAFCYSGHGSRGNIISSDLYYINYSWFETTFANAASTKMMFCFDACQIGQMTALDAPGRVVAVASNRRLYSYDGDASMQNGVFTYYMMEGFDQVGYIYLEPDCRYAIDNMELWASYYKIRVAPSYIDSYAGDFDL</sequence>
<dbReference type="GO" id="GO:0006508">
    <property type="term" value="P:proteolysis"/>
    <property type="evidence" value="ECO:0007669"/>
    <property type="project" value="InterPro"/>
</dbReference>